<dbReference type="RefSeq" id="XP_062682807.1">
    <property type="nucleotide sequence ID" value="XM_062825519.1"/>
</dbReference>
<organism evidence="2 3">
    <name type="scientific">Neurospora tetraspora</name>
    <dbReference type="NCBI Taxonomy" id="94610"/>
    <lineage>
        <taxon>Eukaryota</taxon>
        <taxon>Fungi</taxon>
        <taxon>Dikarya</taxon>
        <taxon>Ascomycota</taxon>
        <taxon>Pezizomycotina</taxon>
        <taxon>Sordariomycetes</taxon>
        <taxon>Sordariomycetidae</taxon>
        <taxon>Sordariales</taxon>
        <taxon>Sordariaceae</taxon>
        <taxon>Neurospora</taxon>
    </lineage>
</organism>
<dbReference type="Proteomes" id="UP001278500">
    <property type="component" value="Unassembled WGS sequence"/>
</dbReference>
<sequence length="667" mass="73261">MATPSGQQVHNMAFNFYGWAVAIPQHVDGYEVIKLMTRAPSSRPSIKAISDRNLRIRRDLQFTDQELQTHNDPTTGAEEVLLVGFTVADLPDAAKKSASKKLGTAVGTVVAPDRTIAVHDDNRLIMVVTPISGLDGQMKFYGLVDQQDEDGLCTPQIMDQESCFYLPIFRGGVESASKREVKKQWNKNIRDIVGGGSEVSPDVTGSASATADDGGERQVSPEATESPKDSEGQASPDAAASVRNDERQVFRELSTRSSRTQSRLRPDHPQWQAQKLTAQLMPLLHDVIGIEQTLKEVITAADETVTSSMEEVAPGNGEVDPHSEEEIRERSVSTLLAGGFDKMYRDLVWMTEVKRLRGDQRVVNTIRQIVDTTLTPLVSRLREMERLMAPEEDVGSDNGNSENVDSEHSDSDDGLNDNVDEGNDDSADGTLANNRDSDGSPDSSQTDEESDSRSDTSEWSGIHDSEDDVEMGEDEEMEDDAEMEDHQEMDGDEEVEEDQNVEGDKDTEDEEETEDNEEMSDQEVEDEEMDDDVDLVHTWNESIRSNHSPDQDHDDAASSSISAEGAIDVANEINEDGSLCHSVSSPVLGEDIVPIAAMAGRVADNDDDDEDEELAIDNQFSTAKRALTIVYYRGDRIEVKYYISKSREGGCLGGSGLKGSNTGFLNP</sequence>
<dbReference type="EMBL" id="JAUEPP010000003">
    <property type="protein sequence ID" value="KAK3347725.1"/>
    <property type="molecule type" value="Genomic_DNA"/>
</dbReference>
<evidence type="ECO:0000256" key="1">
    <source>
        <dbReference type="SAM" id="MobiDB-lite"/>
    </source>
</evidence>
<reference evidence="2" key="1">
    <citation type="journal article" date="2023" name="Mol. Phylogenet. Evol.">
        <title>Genome-scale phylogeny and comparative genomics of the fungal order Sordariales.</title>
        <authorList>
            <person name="Hensen N."/>
            <person name="Bonometti L."/>
            <person name="Westerberg I."/>
            <person name="Brannstrom I.O."/>
            <person name="Guillou S."/>
            <person name="Cros-Aarteil S."/>
            <person name="Calhoun S."/>
            <person name="Haridas S."/>
            <person name="Kuo A."/>
            <person name="Mondo S."/>
            <person name="Pangilinan J."/>
            <person name="Riley R."/>
            <person name="LaButti K."/>
            <person name="Andreopoulos B."/>
            <person name="Lipzen A."/>
            <person name="Chen C."/>
            <person name="Yan M."/>
            <person name="Daum C."/>
            <person name="Ng V."/>
            <person name="Clum A."/>
            <person name="Steindorff A."/>
            <person name="Ohm R.A."/>
            <person name="Martin F."/>
            <person name="Silar P."/>
            <person name="Natvig D.O."/>
            <person name="Lalanne C."/>
            <person name="Gautier V."/>
            <person name="Ament-Velasquez S.L."/>
            <person name="Kruys A."/>
            <person name="Hutchinson M.I."/>
            <person name="Powell A.J."/>
            <person name="Barry K."/>
            <person name="Miller A.N."/>
            <person name="Grigoriev I.V."/>
            <person name="Debuchy R."/>
            <person name="Gladieux P."/>
            <person name="Hiltunen Thoren M."/>
            <person name="Johannesson H."/>
        </authorList>
    </citation>
    <scope>NUCLEOTIDE SEQUENCE</scope>
    <source>
        <strain evidence="2">CBS 560.94</strain>
    </source>
</reference>
<dbReference type="GeneID" id="87862673"/>
<protein>
    <submittedName>
        <fullName evidence="2">Uncharacterized protein</fullName>
    </submittedName>
</protein>
<proteinExistence type="predicted"/>
<feature type="region of interest" description="Disordered" evidence="1">
    <location>
        <begin position="192"/>
        <end position="269"/>
    </location>
</feature>
<accession>A0AAE0JI80</accession>
<evidence type="ECO:0000313" key="3">
    <source>
        <dbReference type="Proteomes" id="UP001278500"/>
    </source>
</evidence>
<evidence type="ECO:0000313" key="2">
    <source>
        <dbReference type="EMBL" id="KAK3347725.1"/>
    </source>
</evidence>
<name>A0AAE0JI80_9PEZI</name>
<reference evidence="2" key="2">
    <citation type="submission" date="2023-06" db="EMBL/GenBank/DDBJ databases">
        <authorList>
            <consortium name="Lawrence Berkeley National Laboratory"/>
            <person name="Haridas S."/>
            <person name="Hensen N."/>
            <person name="Bonometti L."/>
            <person name="Westerberg I."/>
            <person name="Brannstrom I.O."/>
            <person name="Guillou S."/>
            <person name="Cros-Aarteil S."/>
            <person name="Calhoun S."/>
            <person name="Kuo A."/>
            <person name="Mondo S."/>
            <person name="Pangilinan J."/>
            <person name="Riley R."/>
            <person name="Labutti K."/>
            <person name="Andreopoulos B."/>
            <person name="Lipzen A."/>
            <person name="Chen C."/>
            <person name="Yanf M."/>
            <person name="Daum C."/>
            <person name="Ng V."/>
            <person name="Clum A."/>
            <person name="Steindorff A."/>
            <person name="Ohm R."/>
            <person name="Martin F."/>
            <person name="Silar P."/>
            <person name="Natvig D."/>
            <person name="Lalanne C."/>
            <person name="Gautier V."/>
            <person name="Ament-Velasquez S.L."/>
            <person name="Kruys A."/>
            <person name="Hutchinson M.I."/>
            <person name="Powell A.J."/>
            <person name="Barry K."/>
            <person name="Miller A.N."/>
            <person name="Grigoriev I.V."/>
            <person name="Debuchy R."/>
            <person name="Gladieux P."/>
            <person name="Thoren M.H."/>
            <person name="Johannesson H."/>
        </authorList>
    </citation>
    <scope>NUCLEOTIDE SEQUENCE</scope>
    <source>
        <strain evidence="2">CBS 560.94</strain>
    </source>
</reference>
<feature type="compositionally biased region" description="Acidic residues" evidence="1">
    <location>
        <begin position="490"/>
        <end position="533"/>
    </location>
</feature>
<keyword evidence="3" id="KW-1185">Reference proteome</keyword>
<feature type="compositionally biased region" description="Acidic residues" evidence="1">
    <location>
        <begin position="412"/>
        <end position="427"/>
    </location>
</feature>
<gene>
    <name evidence="2" type="ORF">B0H65DRAFT_441326</name>
</gene>
<feature type="compositionally biased region" description="Basic and acidic residues" evidence="1">
    <location>
        <begin position="243"/>
        <end position="254"/>
    </location>
</feature>
<feature type="compositionally biased region" description="Basic and acidic residues" evidence="1">
    <location>
        <begin position="451"/>
        <end position="464"/>
    </location>
</feature>
<comment type="caution">
    <text evidence="2">The sequence shown here is derived from an EMBL/GenBank/DDBJ whole genome shotgun (WGS) entry which is preliminary data.</text>
</comment>
<feature type="region of interest" description="Disordered" evidence="1">
    <location>
        <begin position="389"/>
        <end position="535"/>
    </location>
</feature>
<dbReference type="AlphaFoldDB" id="A0AAE0JI80"/>
<feature type="compositionally biased region" description="Acidic residues" evidence="1">
    <location>
        <begin position="465"/>
        <end position="483"/>
    </location>
</feature>